<evidence type="ECO:0000259" key="2">
    <source>
        <dbReference type="SMART" id="SM00474"/>
    </source>
</evidence>
<dbReference type="InterPro" id="IPR056589">
    <property type="entry name" value="WH_Egal-1"/>
</dbReference>
<dbReference type="SMART" id="SM00474">
    <property type="entry name" value="35EXOc"/>
    <property type="match status" value="1"/>
</dbReference>
<dbReference type="CTD" id="37757"/>
<evidence type="ECO:0000256" key="1">
    <source>
        <dbReference type="SAM" id="MobiDB-lite"/>
    </source>
</evidence>
<dbReference type="GeneID" id="100902998"/>
<feature type="domain" description="3'-5' exonuclease" evidence="2">
    <location>
        <begin position="348"/>
        <end position="540"/>
    </location>
</feature>
<evidence type="ECO:0000313" key="4">
    <source>
        <dbReference type="RefSeq" id="XP_003745889.1"/>
    </source>
</evidence>
<keyword evidence="3" id="KW-1185">Reference proteome</keyword>
<feature type="region of interest" description="Disordered" evidence="1">
    <location>
        <begin position="313"/>
        <end position="334"/>
    </location>
</feature>
<sequence>MEGRDYDQIRNLTLMFFIERLMDKGQPRTLHDLSCQFGTKGFTKEMRQIAGGSQSGLKKFLQQYPSLFTIEGDQVTVTNFNCGNANSKRRDYEQEAVDYFRNKLEQYGNAEVPIKSLLGHRSQASPEVRHISGQHGKEFRDFLAKHPDIFVLKDDHVVLRSVLLNVEGGAALIHLEEDSIPEEEPPQLDSHLREQLCSIFEQHVKSRSSVSVDNLFLHLTSRFSRDVYSKMIKSASDLCAFLKMNSHIFHVQSNIVSISPERLKQQVRIQPDPPAPKQAPPPPSTPAQPQSIQQRIKNQILKVVAENSAMEYRDRGGSFPHQQPPPVIQNPQQTLEQQKCLQEMLRNVRIIAKPKECATLVNNILNKQFDVVAVDAEGVNLGIKGPMTLLQIATPEKQVYIFDLLSNPALLVEGKLKEILESEKLLKVMHDCRNDSAALYHQFGITLKNVFDTQAAHAVLQQQDHAKPVYKVKNISLATLCEMYGGPLNPRRDQMKALYRRDQKFWSRRPLTDDMIFHAAFDVICLSAPSVVENLRSAIREESNNLMEDLCQEQIHSYIQPDEVKLKKKQRKVDHEVADLRARLSGNSVKPIVLSNREIRLLRYIELTEEEIAKIEGSPKVAKKLERLRNHGKEDEDEGEEDDDPDDDDSEESDSMSQPRSGDYWSYVSDEPSSLTAASHTTTEPVSFSVNNNLDSIGSNLSNLSNSSSGCCCQCHSNGAARTGNGIGGGGGGMGGGVGSNNGNRSAGKERLKPAVDTSPPPSAAPVENNDSSTCNSPKLSNGNQEKPRSPGCTVDEGTQTLSTGDVVITRVYFEEAEHHGTPTEGNESRAPNGPAPIQLVA</sequence>
<name>A0AAJ6VZ73_9ACAR</name>
<gene>
    <name evidence="4" type="primary">LOC100902998</name>
</gene>
<feature type="compositionally biased region" description="Basic and acidic residues" evidence="1">
    <location>
        <begin position="813"/>
        <end position="822"/>
    </location>
</feature>
<feature type="compositionally biased region" description="Polar residues" evidence="1">
    <location>
        <begin position="769"/>
        <end position="785"/>
    </location>
</feature>
<feature type="region of interest" description="Disordered" evidence="1">
    <location>
        <begin position="629"/>
        <end position="683"/>
    </location>
</feature>
<dbReference type="PANTHER" id="PTHR46814:SF1">
    <property type="entry name" value="EGALITARIAN, ISOFORM B"/>
    <property type="match status" value="1"/>
</dbReference>
<dbReference type="GO" id="GO:0006139">
    <property type="term" value="P:nucleobase-containing compound metabolic process"/>
    <property type="evidence" value="ECO:0007669"/>
    <property type="project" value="InterPro"/>
</dbReference>
<dbReference type="InterPro" id="IPR012337">
    <property type="entry name" value="RNaseH-like_sf"/>
</dbReference>
<dbReference type="Pfam" id="PF01612">
    <property type="entry name" value="DNA_pol_A_exo1"/>
    <property type="match status" value="1"/>
</dbReference>
<dbReference type="InterPro" id="IPR002562">
    <property type="entry name" value="3'-5'_exonuclease_dom"/>
</dbReference>
<feature type="compositionally biased region" description="Polar residues" evidence="1">
    <location>
        <begin position="671"/>
        <end position="683"/>
    </location>
</feature>
<feature type="compositionally biased region" description="Pro residues" evidence="1">
    <location>
        <begin position="271"/>
        <end position="286"/>
    </location>
</feature>
<dbReference type="Gene3D" id="3.30.420.10">
    <property type="entry name" value="Ribonuclease H-like superfamily/Ribonuclease H"/>
    <property type="match status" value="1"/>
</dbReference>
<evidence type="ECO:0000313" key="3">
    <source>
        <dbReference type="Proteomes" id="UP000694867"/>
    </source>
</evidence>
<dbReference type="KEGG" id="goe:100902998"/>
<dbReference type="SUPFAM" id="SSF53098">
    <property type="entry name" value="Ribonuclease H-like"/>
    <property type="match status" value="1"/>
</dbReference>
<reference evidence="4" key="1">
    <citation type="submission" date="2025-08" db="UniProtKB">
        <authorList>
            <consortium name="RefSeq"/>
        </authorList>
    </citation>
    <scope>IDENTIFICATION</scope>
</reference>
<feature type="region of interest" description="Disordered" evidence="1">
    <location>
        <begin position="736"/>
        <end position="842"/>
    </location>
</feature>
<dbReference type="GO" id="GO:0008408">
    <property type="term" value="F:3'-5' exonuclease activity"/>
    <property type="evidence" value="ECO:0007669"/>
    <property type="project" value="InterPro"/>
</dbReference>
<protein>
    <submittedName>
        <fullName evidence="4">Egalitarian protein homolog</fullName>
    </submittedName>
</protein>
<dbReference type="RefSeq" id="XP_003745889.1">
    <property type="nucleotide sequence ID" value="XM_003745841.2"/>
</dbReference>
<proteinExistence type="predicted"/>
<organism evidence="3 4">
    <name type="scientific">Galendromus occidentalis</name>
    <name type="common">western predatory mite</name>
    <dbReference type="NCBI Taxonomy" id="34638"/>
    <lineage>
        <taxon>Eukaryota</taxon>
        <taxon>Metazoa</taxon>
        <taxon>Ecdysozoa</taxon>
        <taxon>Arthropoda</taxon>
        <taxon>Chelicerata</taxon>
        <taxon>Arachnida</taxon>
        <taxon>Acari</taxon>
        <taxon>Parasitiformes</taxon>
        <taxon>Mesostigmata</taxon>
        <taxon>Gamasina</taxon>
        <taxon>Phytoseioidea</taxon>
        <taxon>Phytoseiidae</taxon>
        <taxon>Typhlodrominae</taxon>
        <taxon>Galendromus</taxon>
    </lineage>
</organism>
<dbReference type="GO" id="GO:0003676">
    <property type="term" value="F:nucleic acid binding"/>
    <property type="evidence" value="ECO:0007669"/>
    <property type="project" value="InterPro"/>
</dbReference>
<dbReference type="PANTHER" id="PTHR46814">
    <property type="entry name" value="EGALITARIAN, ISOFORM B"/>
    <property type="match status" value="1"/>
</dbReference>
<dbReference type="InterPro" id="IPR036397">
    <property type="entry name" value="RNaseH_sf"/>
</dbReference>
<dbReference type="CDD" id="cd06148">
    <property type="entry name" value="Egl_like_exo"/>
    <property type="match status" value="1"/>
</dbReference>
<feature type="compositionally biased region" description="Acidic residues" evidence="1">
    <location>
        <begin position="635"/>
        <end position="654"/>
    </location>
</feature>
<dbReference type="Proteomes" id="UP000694867">
    <property type="component" value="Unplaced"/>
</dbReference>
<dbReference type="Pfam" id="PF23713">
    <property type="entry name" value="WHD_Egal"/>
    <property type="match status" value="3"/>
</dbReference>
<accession>A0AAJ6VZ73</accession>
<dbReference type="AlphaFoldDB" id="A0AAJ6VZ73"/>
<feature type="region of interest" description="Disordered" evidence="1">
    <location>
        <begin position="270"/>
        <end position="292"/>
    </location>
</feature>